<dbReference type="Gene3D" id="3.40.50.1980">
    <property type="entry name" value="Nitrogenase molybdenum iron protein domain"/>
    <property type="match status" value="2"/>
</dbReference>
<dbReference type="RefSeq" id="WP_419150891.1">
    <property type="nucleotide sequence ID" value="NZ_JAUSTR010000001.1"/>
</dbReference>
<dbReference type="InterPro" id="IPR050492">
    <property type="entry name" value="Bact_metal-bind_prot9"/>
</dbReference>
<dbReference type="InterPro" id="IPR006127">
    <property type="entry name" value="ZnuA-like"/>
</dbReference>
<keyword evidence="1 3" id="KW-0813">Transport</keyword>
<dbReference type="PRINTS" id="PR00691">
    <property type="entry name" value="ADHESINB"/>
</dbReference>
<dbReference type="EMBL" id="JAUSTR010000001">
    <property type="protein sequence ID" value="MDQ0160943.1"/>
    <property type="molecule type" value="Genomic_DNA"/>
</dbReference>
<proteinExistence type="inferred from homology"/>
<reference evidence="6 7" key="1">
    <citation type="submission" date="2023-07" db="EMBL/GenBank/DDBJ databases">
        <title>Genomic Encyclopedia of Type Strains, Phase IV (KMG-IV): sequencing the most valuable type-strain genomes for metagenomic binning, comparative biology and taxonomic classification.</title>
        <authorList>
            <person name="Goeker M."/>
        </authorList>
    </citation>
    <scope>NUCLEOTIDE SEQUENCE [LARGE SCALE GENOMIC DNA]</scope>
    <source>
        <strain evidence="6 7">DSM 19092</strain>
    </source>
</reference>
<gene>
    <name evidence="6" type="ORF">J2S06_000013</name>
</gene>
<evidence type="ECO:0000256" key="4">
    <source>
        <dbReference type="SAM" id="Coils"/>
    </source>
</evidence>
<evidence type="ECO:0000313" key="6">
    <source>
        <dbReference type="EMBL" id="MDQ0160943.1"/>
    </source>
</evidence>
<sequence length="324" mass="36820">MKKKLSLLLSFWFITMIIIVGCSSNTASNGEKVENSKEDQLIIYTTIFPLQDFTKKIGGNHVLVESVFPPNADAHTYEPTTKQMVKMAEADLFIYTGIGLEGFAEKAHETLETENVKVIKASEGIELIKSNDEDEDEHADKHEDEHTHLDDLDPHVWLDPVLAVQLAENIKNALVELKPETRKDFEENFEQLKEQLNDLDQQFKDVVQNAERSEIIVSHAAYGYWENRYGIQQISISGLSPTNEPSQKELAEIIEFAQKHNLKYVIFEQNVSNNIANIVQSELGAEALTLHNLESITEEETKNGEDYFSLMKQNLETLKKALGR</sequence>
<evidence type="ECO:0000256" key="2">
    <source>
        <dbReference type="ARBA" id="ARBA00022729"/>
    </source>
</evidence>
<dbReference type="SUPFAM" id="SSF53807">
    <property type="entry name" value="Helical backbone' metal receptor"/>
    <property type="match status" value="1"/>
</dbReference>
<dbReference type="Pfam" id="PF01297">
    <property type="entry name" value="ZnuA"/>
    <property type="match status" value="1"/>
</dbReference>
<accession>A0ABT9VJ00</accession>
<dbReference type="PROSITE" id="PS51257">
    <property type="entry name" value="PROKAR_LIPOPROTEIN"/>
    <property type="match status" value="1"/>
</dbReference>
<dbReference type="PRINTS" id="PR00690">
    <property type="entry name" value="ADHESNFAMILY"/>
</dbReference>
<feature type="region of interest" description="Disordered" evidence="5">
    <location>
        <begin position="129"/>
        <end position="148"/>
    </location>
</feature>
<keyword evidence="2" id="KW-0732">Signal</keyword>
<name>A0ABT9VJ00_9BACI</name>
<evidence type="ECO:0000256" key="3">
    <source>
        <dbReference type="RuleBase" id="RU003512"/>
    </source>
</evidence>
<dbReference type="InterPro" id="IPR006128">
    <property type="entry name" value="Lipoprotein_PsaA-like"/>
</dbReference>
<dbReference type="Proteomes" id="UP001225646">
    <property type="component" value="Unassembled WGS sequence"/>
</dbReference>
<organism evidence="6 7">
    <name type="scientific">Aeribacillus alveayuensis</name>
    <dbReference type="NCBI Taxonomy" id="279215"/>
    <lineage>
        <taxon>Bacteria</taxon>
        <taxon>Bacillati</taxon>
        <taxon>Bacillota</taxon>
        <taxon>Bacilli</taxon>
        <taxon>Bacillales</taxon>
        <taxon>Bacillaceae</taxon>
        <taxon>Aeribacillus</taxon>
    </lineage>
</organism>
<dbReference type="InterPro" id="IPR006129">
    <property type="entry name" value="AdhesinB"/>
</dbReference>
<feature type="compositionally biased region" description="Basic and acidic residues" evidence="5">
    <location>
        <begin position="138"/>
        <end position="148"/>
    </location>
</feature>
<evidence type="ECO:0000256" key="5">
    <source>
        <dbReference type="SAM" id="MobiDB-lite"/>
    </source>
</evidence>
<feature type="coiled-coil region" evidence="4">
    <location>
        <begin position="182"/>
        <end position="209"/>
    </location>
</feature>
<evidence type="ECO:0000256" key="1">
    <source>
        <dbReference type="ARBA" id="ARBA00022448"/>
    </source>
</evidence>
<dbReference type="PANTHER" id="PTHR42953:SF8">
    <property type="entry name" value="ZINT DOMAIN-CONTAINING PROTEIN"/>
    <property type="match status" value="1"/>
</dbReference>
<dbReference type="CDD" id="cd01017">
    <property type="entry name" value="AdcA"/>
    <property type="match status" value="1"/>
</dbReference>
<comment type="similarity">
    <text evidence="3">Belongs to the bacterial solute-binding protein 9 family.</text>
</comment>
<protein>
    <submittedName>
        <fullName evidence="6">Zinc transport system substrate-binding protein</fullName>
    </submittedName>
</protein>
<keyword evidence="4" id="KW-0175">Coiled coil</keyword>
<comment type="caution">
    <text evidence="6">The sequence shown here is derived from an EMBL/GenBank/DDBJ whole genome shotgun (WGS) entry which is preliminary data.</text>
</comment>
<evidence type="ECO:0000313" key="7">
    <source>
        <dbReference type="Proteomes" id="UP001225646"/>
    </source>
</evidence>
<keyword evidence="7" id="KW-1185">Reference proteome</keyword>
<dbReference type="PANTHER" id="PTHR42953">
    <property type="entry name" value="HIGH-AFFINITY ZINC UPTAKE SYSTEM PROTEIN ZNUA-RELATED"/>
    <property type="match status" value="1"/>
</dbReference>